<dbReference type="PANTHER" id="PTHR22960">
    <property type="entry name" value="MOLYBDOPTERIN COFACTOR SYNTHESIS PROTEIN A"/>
    <property type="match status" value="1"/>
</dbReference>
<evidence type="ECO:0000256" key="3">
    <source>
        <dbReference type="ARBA" id="ARBA00012575"/>
    </source>
</evidence>
<dbReference type="GO" id="GO:0006777">
    <property type="term" value="P:Mo-molybdopterin cofactor biosynthetic process"/>
    <property type="evidence" value="ECO:0007669"/>
    <property type="project" value="UniProtKB-UniRule"/>
</dbReference>
<accession>A0A7W7VV30</accession>
<dbReference type="InterPro" id="IPR023045">
    <property type="entry name" value="MoaC"/>
</dbReference>
<dbReference type="EC" id="4.6.1.17" evidence="3 6"/>
<evidence type="ECO:0000259" key="8">
    <source>
        <dbReference type="Pfam" id="PF01967"/>
    </source>
</evidence>
<reference evidence="9 10" key="1">
    <citation type="submission" date="2020-08" db="EMBL/GenBank/DDBJ databases">
        <title>Sequencing the genomes of 1000 actinobacteria strains.</title>
        <authorList>
            <person name="Klenk H.-P."/>
        </authorList>
    </citation>
    <scope>NUCLEOTIDE SEQUENCE [LARGE SCALE GENOMIC DNA]</scope>
    <source>
        <strain evidence="9 10">DSM 41654</strain>
    </source>
</reference>
<evidence type="ECO:0000256" key="6">
    <source>
        <dbReference type="HAMAP-Rule" id="MF_01224"/>
    </source>
</evidence>
<dbReference type="PANTHER" id="PTHR22960:SF29">
    <property type="entry name" value="CYCLIC PYRANOPTERIN MONOPHOSPHATE SYNTHASE"/>
    <property type="match status" value="1"/>
</dbReference>
<evidence type="ECO:0000256" key="1">
    <source>
        <dbReference type="ARBA" id="ARBA00001637"/>
    </source>
</evidence>
<dbReference type="GO" id="GO:0061799">
    <property type="term" value="F:cyclic pyranopterin monophosphate synthase activity"/>
    <property type="evidence" value="ECO:0007669"/>
    <property type="project" value="UniProtKB-UniRule"/>
</dbReference>
<dbReference type="NCBIfam" id="TIGR00581">
    <property type="entry name" value="moaC"/>
    <property type="match status" value="1"/>
</dbReference>
<dbReference type="CDD" id="cd01420">
    <property type="entry name" value="MoaC_PE"/>
    <property type="match status" value="1"/>
</dbReference>
<dbReference type="UniPathway" id="UPA00344"/>
<dbReference type="InterPro" id="IPR036522">
    <property type="entry name" value="MoaC_sf"/>
</dbReference>
<evidence type="ECO:0000256" key="4">
    <source>
        <dbReference type="ARBA" id="ARBA00023150"/>
    </source>
</evidence>
<dbReference type="InterPro" id="IPR047594">
    <property type="entry name" value="MoaC_bact/euk"/>
</dbReference>
<dbReference type="HAMAP" id="MF_01224_B">
    <property type="entry name" value="MoaC_B"/>
    <property type="match status" value="1"/>
</dbReference>
<dbReference type="InterPro" id="IPR050105">
    <property type="entry name" value="MoCo_biosynth_MoaA/MoaC"/>
</dbReference>
<keyword evidence="4 6" id="KW-0501">Molybdenum cofactor biosynthesis</keyword>
<evidence type="ECO:0000256" key="2">
    <source>
        <dbReference type="ARBA" id="ARBA00005046"/>
    </source>
</evidence>
<keyword evidence="5 6" id="KW-0456">Lyase</keyword>
<dbReference type="InterPro" id="IPR002820">
    <property type="entry name" value="Mopterin_CF_biosynth-C_dom"/>
</dbReference>
<comment type="function">
    <text evidence="6">Catalyzes the conversion of (8S)-3',8-cyclo-7,8-dihydroguanosine 5'-triphosphate to cyclic pyranopterin monophosphate (cPMP).</text>
</comment>
<evidence type="ECO:0000256" key="5">
    <source>
        <dbReference type="ARBA" id="ARBA00023239"/>
    </source>
</evidence>
<feature type="binding site" evidence="6">
    <location>
        <begin position="80"/>
        <end position="82"/>
    </location>
    <ligand>
        <name>substrate</name>
    </ligand>
</feature>
<dbReference type="NCBIfam" id="NF006870">
    <property type="entry name" value="PRK09364.1"/>
    <property type="match status" value="1"/>
</dbReference>
<protein>
    <recommendedName>
        <fullName evidence="3 6">Cyclic pyranopterin monophosphate synthase</fullName>
        <ecNumber evidence="3 6">4.6.1.17</ecNumber>
    </recommendedName>
    <alternativeName>
        <fullName evidence="6">Molybdenum cofactor biosynthesis protein C</fullName>
    </alternativeName>
</protein>
<dbReference type="Pfam" id="PF01967">
    <property type="entry name" value="MoaC"/>
    <property type="match status" value="1"/>
</dbReference>
<feature type="binding site" evidence="6">
    <location>
        <begin position="116"/>
        <end position="117"/>
    </location>
    <ligand>
        <name>substrate</name>
    </ligand>
</feature>
<feature type="active site" evidence="6">
    <location>
        <position position="131"/>
    </location>
</feature>
<gene>
    <name evidence="6" type="primary">moaC</name>
    <name evidence="9" type="ORF">FHR34_002960</name>
</gene>
<comment type="catalytic activity">
    <reaction evidence="1 6">
        <text>(8S)-3',8-cyclo-7,8-dihydroguanosine 5'-triphosphate = cyclic pyranopterin phosphate + diphosphate</text>
        <dbReference type="Rhea" id="RHEA:49580"/>
        <dbReference type="ChEBI" id="CHEBI:33019"/>
        <dbReference type="ChEBI" id="CHEBI:59648"/>
        <dbReference type="ChEBI" id="CHEBI:131766"/>
        <dbReference type="EC" id="4.6.1.17"/>
    </reaction>
</comment>
<feature type="region of interest" description="Disordered" evidence="7">
    <location>
        <begin position="153"/>
        <end position="181"/>
    </location>
</feature>
<evidence type="ECO:0000313" key="10">
    <source>
        <dbReference type="Proteomes" id="UP000540506"/>
    </source>
</evidence>
<comment type="similarity">
    <text evidence="6">Belongs to the MoaC family.</text>
</comment>
<evidence type="ECO:0000256" key="7">
    <source>
        <dbReference type="SAM" id="MobiDB-lite"/>
    </source>
</evidence>
<comment type="pathway">
    <text evidence="2 6">Cofactor biosynthesis; molybdopterin biosynthesis.</text>
</comment>
<comment type="subunit">
    <text evidence="6">Homohexamer; trimer of dimers.</text>
</comment>
<organism evidence="9 10">
    <name type="scientific">Kitasatospora kifunensis</name>
    <name type="common">Streptomyces kifunensis</name>
    <dbReference type="NCBI Taxonomy" id="58351"/>
    <lineage>
        <taxon>Bacteria</taxon>
        <taxon>Bacillati</taxon>
        <taxon>Actinomycetota</taxon>
        <taxon>Actinomycetes</taxon>
        <taxon>Kitasatosporales</taxon>
        <taxon>Streptomycetaceae</taxon>
        <taxon>Kitasatospora</taxon>
    </lineage>
</organism>
<dbReference type="Gene3D" id="3.30.70.640">
    <property type="entry name" value="Molybdopterin cofactor biosynthesis C (MoaC) domain"/>
    <property type="match status" value="1"/>
</dbReference>
<evidence type="ECO:0000313" key="9">
    <source>
        <dbReference type="EMBL" id="MBB4923967.1"/>
    </source>
</evidence>
<dbReference type="SUPFAM" id="SSF55040">
    <property type="entry name" value="Molybdenum cofactor biosynthesis protein C, MoaC"/>
    <property type="match status" value="1"/>
</dbReference>
<dbReference type="Proteomes" id="UP000540506">
    <property type="component" value="Unassembled WGS sequence"/>
</dbReference>
<proteinExistence type="inferred from homology"/>
<feature type="domain" description="Molybdopterin cofactor biosynthesis C (MoaC)" evidence="8">
    <location>
        <begin position="20"/>
        <end position="153"/>
    </location>
</feature>
<dbReference type="AlphaFoldDB" id="A0A7W7VV30"/>
<sequence>MTTPPGDRLTHVDETGAARMVDVSEKASTVRTAVAAGRVRVAPRVVELLRGEGVPKGDALAAARIAGIMGAKKTPELIPLCHPIAISGVTVDLAVTDEAVEITATVRTADRTGVEMEALTAVAVAGLTVIDMVKAVDKAAAIEDVRVLSKTGGKSGDWTRESVVDGAGTASTGEAVGEDAS</sequence>
<comment type="caution">
    <text evidence="9">The sequence shown here is derived from an EMBL/GenBank/DDBJ whole genome shotgun (WGS) entry which is preliminary data.</text>
</comment>
<dbReference type="EMBL" id="JACHJV010000001">
    <property type="protein sequence ID" value="MBB4923967.1"/>
    <property type="molecule type" value="Genomic_DNA"/>
</dbReference>
<keyword evidence="10" id="KW-1185">Reference proteome</keyword>
<name>A0A7W7VV30_KITKI</name>